<dbReference type="Proteomes" id="UP000237105">
    <property type="component" value="Unassembled WGS sequence"/>
</dbReference>
<dbReference type="AlphaFoldDB" id="A0A2P5AC10"/>
<dbReference type="STRING" id="3476.A0A2P5AC10"/>
<reference evidence="3" key="1">
    <citation type="submission" date="2016-06" db="EMBL/GenBank/DDBJ databases">
        <title>Parallel loss of symbiosis genes in relatives of nitrogen-fixing non-legume Parasponia.</title>
        <authorList>
            <person name="Van Velzen R."/>
            <person name="Holmer R."/>
            <person name="Bu F."/>
            <person name="Rutten L."/>
            <person name="Van Zeijl A."/>
            <person name="Liu W."/>
            <person name="Santuari L."/>
            <person name="Cao Q."/>
            <person name="Sharma T."/>
            <person name="Shen D."/>
            <person name="Roswanjaya Y."/>
            <person name="Wardhani T."/>
            <person name="Kalhor M.S."/>
            <person name="Jansen J."/>
            <person name="Van den Hoogen J."/>
            <person name="Gungor B."/>
            <person name="Hartog M."/>
            <person name="Hontelez J."/>
            <person name="Verver J."/>
            <person name="Yang W.-C."/>
            <person name="Schijlen E."/>
            <person name="Repin R."/>
            <person name="Schilthuizen M."/>
            <person name="Schranz E."/>
            <person name="Heidstra R."/>
            <person name="Miyata K."/>
            <person name="Fedorova E."/>
            <person name="Kohlen W."/>
            <person name="Bisseling T."/>
            <person name="Smit S."/>
            <person name="Geurts R."/>
        </authorList>
    </citation>
    <scope>NUCLEOTIDE SEQUENCE [LARGE SCALE GENOMIC DNA]</scope>
    <source>
        <strain evidence="3">cv. WU1-14</strain>
    </source>
</reference>
<gene>
    <name evidence="2" type="ORF">PanWU01x14_347440</name>
</gene>
<keyword evidence="3" id="KW-1185">Reference proteome</keyword>
<feature type="compositionally biased region" description="Basic and acidic residues" evidence="1">
    <location>
        <begin position="1"/>
        <end position="12"/>
    </location>
</feature>
<sequence>MEKGNNNEKGNDNEEVNYNNTNIPAETEESKGTEVPIRKNICWKELGLLIAVWIIILGLQNAKIPVTIGVTSCEVFSVYKGRRVMASKGEVVTEWTVKEANILLCLWNNS</sequence>
<dbReference type="EMBL" id="JXTB01000682">
    <property type="protein sequence ID" value="PON34082.1"/>
    <property type="molecule type" value="Genomic_DNA"/>
</dbReference>
<comment type="caution">
    <text evidence="2">The sequence shown here is derived from an EMBL/GenBank/DDBJ whole genome shotgun (WGS) entry which is preliminary data.</text>
</comment>
<proteinExistence type="predicted"/>
<name>A0A2P5AC10_PARAD</name>
<evidence type="ECO:0000313" key="3">
    <source>
        <dbReference type="Proteomes" id="UP000237105"/>
    </source>
</evidence>
<accession>A0A2P5AC10</accession>
<organism evidence="2 3">
    <name type="scientific">Parasponia andersonii</name>
    <name type="common">Sponia andersonii</name>
    <dbReference type="NCBI Taxonomy" id="3476"/>
    <lineage>
        <taxon>Eukaryota</taxon>
        <taxon>Viridiplantae</taxon>
        <taxon>Streptophyta</taxon>
        <taxon>Embryophyta</taxon>
        <taxon>Tracheophyta</taxon>
        <taxon>Spermatophyta</taxon>
        <taxon>Magnoliopsida</taxon>
        <taxon>eudicotyledons</taxon>
        <taxon>Gunneridae</taxon>
        <taxon>Pentapetalae</taxon>
        <taxon>rosids</taxon>
        <taxon>fabids</taxon>
        <taxon>Rosales</taxon>
        <taxon>Cannabaceae</taxon>
        <taxon>Parasponia</taxon>
    </lineage>
</organism>
<feature type="region of interest" description="Disordered" evidence="1">
    <location>
        <begin position="1"/>
        <end position="34"/>
    </location>
</feature>
<dbReference type="OrthoDB" id="1434344at2759"/>
<evidence type="ECO:0000313" key="2">
    <source>
        <dbReference type="EMBL" id="PON34082.1"/>
    </source>
</evidence>
<protein>
    <submittedName>
        <fullName evidence="2">Uncharacterized protein</fullName>
    </submittedName>
</protein>
<evidence type="ECO:0000256" key="1">
    <source>
        <dbReference type="SAM" id="MobiDB-lite"/>
    </source>
</evidence>